<sequence>MNRLQQTHWLARGSLAFMFAYHGLVPKLLVQSPGERVLLQAHGLGQATWLLLVAGGAELLLAVLLLMPRFIWPLILAAGALLGLLLDVALMQPAMLVDAFNPVSLNVAGVALCAIAWITRSTEGWPSKGCQ</sequence>
<keyword evidence="3" id="KW-1185">Reference proteome</keyword>
<protein>
    <submittedName>
        <fullName evidence="2">DoxX-like family protein</fullName>
    </submittedName>
</protein>
<keyword evidence="1" id="KW-0472">Membrane</keyword>
<evidence type="ECO:0000313" key="2">
    <source>
        <dbReference type="EMBL" id="SDT26625.1"/>
    </source>
</evidence>
<reference evidence="3" key="1">
    <citation type="submission" date="2016-10" db="EMBL/GenBank/DDBJ databases">
        <authorList>
            <person name="Varghese N."/>
            <person name="Submissions S."/>
        </authorList>
    </citation>
    <scope>NUCLEOTIDE SEQUENCE [LARGE SCALE GENOMIC DNA]</scope>
    <source>
        <strain evidence="3">ATCC 23835</strain>
    </source>
</reference>
<keyword evidence="1" id="KW-1133">Transmembrane helix</keyword>
<evidence type="ECO:0000313" key="3">
    <source>
        <dbReference type="Proteomes" id="UP000199524"/>
    </source>
</evidence>
<evidence type="ECO:0000256" key="1">
    <source>
        <dbReference type="SAM" id="Phobius"/>
    </source>
</evidence>
<dbReference type="Pfam" id="PF13781">
    <property type="entry name" value="DoxX_3"/>
    <property type="match status" value="1"/>
</dbReference>
<accession>A0A1H1YYK1</accession>
<dbReference type="GeneID" id="300209591"/>
<feature type="transmembrane region" description="Helical" evidence="1">
    <location>
        <begin position="74"/>
        <end position="93"/>
    </location>
</feature>
<feature type="transmembrane region" description="Helical" evidence="1">
    <location>
        <begin position="49"/>
        <end position="67"/>
    </location>
</feature>
<dbReference type="RefSeq" id="WP_090209350.1">
    <property type="nucleotide sequence ID" value="NZ_LT629777.1"/>
</dbReference>
<proteinExistence type="predicted"/>
<name>A0A1H1YYK1_9PSED</name>
<feature type="transmembrane region" description="Helical" evidence="1">
    <location>
        <begin position="9"/>
        <end position="29"/>
    </location>
</feature>
<dbReference type="InterPro" id="IPR025695">
    <property type="entry name" value="DoxX-like"/>
</dbReference>
<keyword evidence="1" id="KW-0812">Transmembrane</keyword>
<dbReference type="EMBL" id="LT629777">
    <property type="protein sequence ID" value="SDT26625.1"/>
    <property type="molecule type" value="Genomic_DNA"/>
</dbReference>
<dbReference type="AlphaFoldDB" id="A0A1H1YYK1"/>
<organism evidence="2 3">
    <name type="scientific">Pseudomonas asplenii</name>
    <dbReference type="NCBI Taxonomy" id="53407"/>
    <lineage>
        <taxon>Bacteria</taxon>
        <taxon>Pseudomonadati</taxon>
        <taxon>Pseudomonadota</taxon>
        <taxon>Gammaproteobacteria</taxon>
        <taxon>Pseudomonadales</taxon>
        <taxon>Pseudomonadaceae</taxon>
        <taxon>Pseudomonas</taxon>
    </lineage>
</organism>
<dbReference type="Proteomes" id="UP000199524">
    <property type="component" value="Chromosome I"/>
</dbReference>
<gene>
    <name evidence="2" type="ORF">SAMN05216598_4715</name>
</gene>